<accession>A0A1M7GB63</accession>
<keyword evidence="1" id="KW-1133">Transmembrane helix</keyword>
<proteinExistence type="predicted"/>
<evidence type="ECO:0000313" key="3">
    <source>
        <dbReference type="EMBL" id="SHM13338.1"/>
    </source>
</evidence>
<evidence type="ECO:0000259" key="2">
    <source>
        <dbReference type="Pfam" id="PF09851"/>
    </source>
</evidence>
<feature type="transmembrane region" description="Helical" evidence="1">
    <location>
        <begin position="14"/>
        <end position="39"/>
    </location>
</feature>
<keyword evidence="1" id="KW-0812">Transmembrane</keyword>
<organism evidence="3 4">
    <name type="scientific">Vreelandella subglaciescola</name>
    <dbReference type="NCBI Taxonomy" id="29571"/>
    <lineage>
        <taxon>Bacteria</taxon>
        <taxon>Pseudomonadati</taxon>
        <taxon>Pseudomonadota</taxon>
        <taxon>Gammaproteobacteria</taxon>
        <taxon>Oceanospirillales</taxon>
        <taxon>Halomonadaceae</taxon>
        <taxon>Vreelandella</taxon>
    </lineage>
</organism>
<gene>
    <name evidence="3" type="ORF">SAMN05878437_1396</name>
</gene>
<reference evidence="3 4" key="1">
    <citation type="submission" date="2016-11" db="EMBL/GenBank/DDBJ databases">
        <authorList>
            <person name="Jaros S."/>
            <person name="Januszkiewicz K."/>
            <person name="Wedrychowicz H."/>
        </authorList>
    </citation>
    <scope>NUCLEOTIDE SEQUENCE [LARGE SCALE GENOMIC DNA]</scope>
    <source>
        <strain evidence="3 4">ACAM 12</strain>
    </source>
</reference>
<feature type="domain" description="SHOCT" evidence="2">
    <location>
        <begin position="60"/>
        <end position="83"/>
    </location>
</feature>
<dbReference type="STRING" id="29571.SAMN05878437_1396"/>
<name>A0A1M7GB63_9GAMM</name>
<evidence type="ECO:0000256" key="1">
    <source>
        <dbReference type="SAM" id="Phobius"/>
    </source>
</evidence>
<dbReference type="RefSeq" id="WP_197685645.1">
    <property type="nucleotide sequence ID" value="NZ_LT670847.1"/>
</dbReference>
<protein>
    <submittedName>
        <fullName evidence="3">Putative membrane protein</fullName>
    </submittedName>
</protein>
<dbReference type="InParanoid" id="A0A1M7GB63"/>
<keyword evidence="1" id="KW-0472">Membrane</keyword>
<keyword evidence="4" id="KW-1185">Reference proteome</keyword>
<dbReference type="Proteomes" id="UP000190911">
    <property type="component" value="Chromosome I"/>
</dbReference>
<sequence length="85" mass="9802">MSGNMMAYMGSSSWGYILFCGLMMVLFWGAIIALVVFLVRGRGKDEVSDEASQRRPTAFELLQERYARGEIDQQEYEQHKHDLVH</sequence>
<dbReference type="Pfam" id="PF09851">
    <property type="entry name" value="SHOCT"/>
    <property type="match status" value="1"/>
</dbReference>
<evidence type="ECO:0000313" key="4">
    <source>
        <dbReference type="Proteomes" id="UP000190911"/>
    </source>
</evidence>
<dbReference type="EMBL" id="LT670847">
    <property type="protein sequence ID" value="SHM13338.1"/>
    <property type="molecule type" value="Genomic_DNA"/>
</dbReference>
<dbReference type="InterPro" id="IPR018649">
    <property type="entry name" value="SHOCT"/>
</dbReference>
<dbReference type="AlphaFoldDB" id="A0A1M7GB63"/>